<feature type="region of interest" description="Disordered" evidence="1">
    <location>
        <begin position="1"/>
        <end position="25"/>
    </location>
</feature>
<feature type="transmembrane region" description="Helical" evidence="2">
    <location>
        <begin position="239"/>
        <end position="259"/>
    </location>
</feature>
<feature type="transmembrane region" description="Helical" evidence="2">
    <location>
        <begin position="200"/>
        <end position="219"/>
    </location>
</feature>
<dbReference type="AlphaFoldDB" id="A0A1Y3Y4U4"/>
<evidence type="ECO:0000313" key="3">
    <source>
        <dbReference type="EMBL" id="OUN89330.1"/>
    </source>
</evidence>
<protein>
    <recommendedName>
        <fullName evidence="5">ABC transporter permease</fullName>
    </recommendedName>
</protein>
<evidence type="ECO:0008006" key="5">
    <source>
        <dbReference type="Google" id="ProtNLM"/>
    </source>
</evidence>
<reference evidence="4" key="1">
    <citation type="submission" date="2017-04" db="EMBL/GenBank/DDBJ databases">
        <title>Function of individual gut microbiota members based on whole genome sequencing of pure cultures obtained from chicken caecum.</title>
        <authorList>
            <person name="Medvecky M."/>
            <person name="Cejkova D."/>
            <person name="Polansky O."/>
            <person name="Karasova D."/>
            <person name="Kubasova T."/>
            <person name="Cizek A."/>
            <person name="Rychlik I."/>
        </authorList>
    </citation>
    <scope>NUCLEOTIDE SEQUENCE [LARGE SCALE GENOMIC DNA]</scope>
    <source>
        <strain evidence="4">An5</strain>
    </source>
</reference>
<feature type="transmembrane region" description="Helical" evidence="2">
    <location>
        <begin position="38"/>
        <end position="67"/>
    </location>
</feature>
<keyword evidence="2" id="KW-0472">Membrane</keyword>
<dbReference type="RefSeq" id="WP_019239043.1">
    <property type="nucleotide sequence ID" value="NZ_CABKRW010000079.1"/>
</dbReference>
<dbReference type="EMBL" id="NFIE01000004">
    <property type="protein sequence ID" value="OUN89330.1"/>
    <property type="molecule type" value="Genomic_DNA"/>
</dbReference>
<accession>A0A1Y3Y4U4</accession>
<name>A0A1Y3Y4U4_9ACTN</name>
<proteinExistence type="predicted"/>
<sequence length="428" mass="47169">MSEPTKHPLPDLDLPGNDLDPNVPTTQEQRKLPLIVKVYGLLCTLSGLITVGLTALLITLIALVIASGSSEVSVGSRDITLAVITMVLSGVVAVVNGACLVFFGISLIRNRRRNAGRWSHVLIALTVAQIILDVMLQGIGPHLIQPAIQLVILVALSVTVDPALRQERQLQRDLRDLADREAAKEGMLGRDPEGKGFIELNFFNLFWVFVVCSVLGLIIETVYHMVVVDPGVYQDRAGLLFGPFSPIYGFGALLMTVALNRFYRANPIIIFLVSAVIGGLFEAATAWFMQVGFGATAWNYSGSTIFGLFPDPIAVITGGRTSTLFMCMWGTLGFVWIKFCLPRLLKLINLIPWKLRYSLTTVCFILMLVNGVMTLQALDCWFERLSGVPDTTPVQTFYAKNFDNAYMQHRFQTMEITPEHSGRVKTSS</sequence>
<feature type="transmembrane region" description="Helical" evidence="2">
    <location>
        <begin position="79"/>
        <end position="108"/>
    </location>
</feature>
<dbReference type="InterPro" id="IPR010540">
    <property type="entry name" value="CmpB_TMEM229"/>
</dbReference>
<gene>
    <name evidence="3" type="ORF">B5G02_02300</name>
</gene>
<feature type="transmembrane region" description="Helical" evidence="2">
    <location>
        <begin position="268"/>
        <end position="293"/>
    </location>
</feature>
<feature type="compositionally biased region" description="Basic and acidic residues" evidence="1">
    <location>
        <begin position="1"/>
        <end position="10"/>
    </location>
</feature>
<keyword evidence="4" id="KW-1185">Reference proteome</keyword>
<feature type="transmembrane region" description="Helical" evidence="2">
    <location>
        <begin position="120"/>
        <end position="140"/>
    </location>
</feature>
<keyword evidence="2" id="KW-1133">Transmembrane helix</keyword>
<evidence type="ECO:0000256" key="1">
    <source>
        <dbReference type="SAM" id="MobiDB-lite"/>
    </source>
</evidence>
<organism evidence="3 4">
    <name type="scientific">[Collinsella] massiliensis</name>
    <dbReference type="NCBI Taxonomy" id="1232426"/>
    <lineage>
        <taxon>Bacteria</taxon>
        <taxon>Bacillati</taxon>
        <taxon>Actinomycetota</taxon>
        <taxon>Coriobacteriia</taxon>
        <taxon>Coriobacteriales</taxon>
        <taxon>Coriobacteriaceae</taxon>
        <taxon>Enorma</taxon>
    </lineage>
</organism>
<feature type="compositionally biased region" description="Low complexity" evidence="1">
    <location>
        <begin position="11"/>
        <end position="22"/>
    </location>
</feature>
<dbReference type="Pfam" id="PF06541">
    <property type="entry name" value="ABC_trans_CmpB"/>
    <property type="match status" value="1"/>
</dbReference>
<comment type="caution">
    <text evidence="3">The sequence shown here is derived from an EMBL/GenBank/DDBJ whole genome shotgun (WGS) entry which is preliminary data.</text>
</comment>
<feature type="transmembrane region" description="Helical" evidence="2">
    <location>
        <begin position="146"/>
        <end position="164"/>
    </location>
</feature>
<feature type="transmembrane region" description="Helical" evidence="2">
    <location>
        <begin position="313"/>
        <end position="337"/>
    </location>
</feature>
<feature type="transmembrane region" description="Helical" evidence="2">
    <location>
        <begin position="357"/>
        <end position="378"/>
    </location>
</feature>
<evidence type="ECO:0000256" key="2">
    <source>
        <dbReference type="SAM" id="Phobius"/>
    </source>
</evidence>
<keyword evidence="2" id="KW-0812">Transmembrane</keyword>
<evidence type="ECO:0000313" key="4">
    <source>
        <dbReference type="Proteomes" id="UP000195781"/>
    </source>
</evidence>
<dbReference type="Proteomes" id="UP000195781">
    <property type="component" value="Unassembled WGS sequence"/>
</dbReference>
<dbReference type="OrthoDB" id="9789229at2"/>